<evidence type="ECO:0000256" key="3">
    <source>
        <dbReference type="ARBA" id="ARBA00002728"/>
    </source>
</evidence>
<feature type="binding site" evidence="20">
    <location>
        <position position="459"/>
    </location>
    <ligand>
        <name>Mg(2+)</name>
        <dbReference type="ChEBI" id="CHEBI:18420"/>
    </ligand>
</feature>
<dbReference type="SUPFAM" id="SSF52009">
    <property type="entry name" value="Phosphohistidine domain"/>
    <property type="match status" value="1"/>
</dbReference>
<feature type="binding site" evidence="19">
    <location>
        <position position="469"/>
    </location>
    <ligand>
        <name>phosphoenolpyruvate</name>
        <dbReference type="ChEBI" id="CHEBI:58702"/>
    </ligand>
</feature>
<keyword evidence="12 17" id="KW-0598">Phosphotransferase system</keyword>
<evidence type="ECO:0000256" key="1">
    <source>
        <dbReference type="ARBA" id="ARBA00000683"/>
    </source>
</evidence>
<keyword evidence="24" id="KW-0670">Pyruvate</keyword>
<accession>A0A106BR43</accession>
<feature type="active site" description="Proton donor" evidence="18">
    <location>
        <position position="506"/>
    </location>
</feature>
<dbReference type="Pfam" id="PF02896">
    <property type="entry name" value="PEP-utilizers_C"/>
    <property type="match status" value="1"/>
</dbReference>
<evidence type="ECO:0000256" key="2">
    <source>
        <dbReference type="ARBA" id="ARBA00001946"/>
    </source>
</evidence>
<evidence type="ECO:0000256" key="5">
    <source>
        <dbReference type="ARBA" id="ARBA00007837"/>
    </source>
</evidence>
<dbReference type="InterPro" id="IPR008731">
    <property type="entry name" value="PTS_EIN"/>
</dbReference>
<dbReference type="InterPro" id="IPR015813">
    <property type="entry name" value="Pyrv/PenolPyrv_kinase-like_dom"/>
</dbReference>
<keyword evidence="8 17" id="KW-0813">Transport</keyword>
<gene>
    <name evidence="24" type="ORF">ABW22_07755</name>
</gene>
<dbReference type="Gene3D" id="3.50.30.10">
    <property type="entry name" value="Phosphohistidine domain"/>
    <property type="match status" value="1"/>
</dbReference>
<evidence type="ECO:0000256" key="19">
    <source>
        <dbReference type="PIRSR" id="PIRSR000732-2"/>
    </source>
</evidence>
<feature type="domain" description="Phosphotransferase system enzyme I N-terminal" evidence="23">
    <location>
        <begin position="6"/>
        <end position="129"/>
    </location>
</feature>
<evidence type="ECO:0000259" key="22">
    <source>
        <dbReference type="Pfam" id="PF02896"/>
    </source>
</evidence>
<dbReference type="OrthoDB" id="9765468at2"/>
<evidence type="ECO:0000313" key="25">
    <source>
        <dbReference type="Proteomes" id="UP000064243"/>
    </source>
</evidence>
<dbReference type="Proteomes" id="UP000064243">
    <property type="component" value="Unassembled WGS sequence"/>
</dbReference>
<feature type="active site" description="Tele-phosphohistidine intermediate" evidence="18">
    <location>
        <position position="194"/>
    </location>
</feature>
<keyword evidence="10 17" id="KW-0762">Sugar transport</keyword>
<dbReference type="InterPro" id="IPR024692">
    <property type="entry name" value="PTS_EI"/>
</dbReference>
<dbReference type="GO" id="GO:0046872">
    <property type="term" value="F:metal ion binding"/>
    <property type="evidence" value="ECO:0007669"/>
    <property type="project" value="UniProtKB-KW"/>
</dbReference>
<dbReference type="InterPro" id="IPR050499">
    <property type="entry name" value="PEP-utilizing_PTS_enzyme"/>
</dbReference>
<dbReference type="SUPFAM" id="SSF51621">
    <property type="entry name" value="Phosphoenolpyruvate/pyruvate domain"/>
    <property type="match status" value="1"/>
</dbReference>
<evidence type="ECO:0000256" key="16">
    <source>
        <dbReference type="ARBA" id="ARBA00033235"/>
    </source>
</evidence>
<proteinExistence type="inferred from homology"/>
<comment type="function">
    <text evidence="3 17">General (non sugar-specific) component of the phosphoenolpyruvate-dependent sugar phosphotransferase system (sugar PTS). This major carbohydrate active-transport system catalyzes the phosphorylation of incoming sugar substrates concomitantly with their translocation across the cell membrane. Enzyme I transfers the phosphoryl group from phosphoenolpyruvate (PEP) to the phosphoryl carrier protein (HPr).</text>
</comment>
<comment type="cofactor">
    <cofactor evidence="2 17 20">
        <name>Mg(2+)</name>
        <dbReference type="ChEBI" id="CHEBI:18420"/>
    </cofactor>
</comment>
<evidence type="ECO:0000256" key="15">
    <source>
        <dbReference type="ARBA" id="ARBA00022842"/>
    </source>
</evidence>
<keyword evidence="15 17" id="KW-0460">Magnesium</keyword>
<evidence type="ECO:0000256" key="9">
    <source>
        <dbReference type="ARBA" id="ARBA00022490"/>
    </source>
</evidence>
<feature type="binding site" evidence="19">
    <location>
        <position position="337"/>
    </location>
    <ligand>
        <name>phosphoenolpyruvate</name>
        <dbReference type="ChEBI" id="CHEBI:58702"/>
    </ligand>
</feature>
<comment type="similarity">
    <text evidence="5 17">Belongs to the PEP-utilizing enzyme family.</text>
</comment>
<evidence type="ECO:0000313" key="24">
    <source>
        <dbReference type="EMBL" id="KVW96823.1"/>
    </source>
</evidence>
<dbReference type="EC" id="2.7.3.9" evidence="6 17"/>
<dbReference type="InterPro" id="IPR036637">
    <property type="entry name" value="Phosphohistidine_dom_sf"/>
</dbReference>
<dbReference type="Pfam" id="PF00391">
    <property type="entry name" value="PEP-utilizers"/>
    <property type="match status" value="1"/>
</dbReference>
<comment type="catalytic activity">
    <reaction evidence="1 17">
        <text>L-histidyl-[protein] + phosphoenolpyruvate = N(pros)-phospho-L-histidyl-[protein] + pyruvate</text>
        <dbReference type="Rhea" id="RHEA:23880"/>
        <dbReference type="Rhea" id="RHEA-COMP:9745"/>
        <dbReference type="Rhea" id="RHEA-COMP:9746"/>
        <dbReference type="ChEBI" id="CHEBI:15361"/>
        <dbReference type="ChEBI" id="CHEBI:29979"/>
        <dbReference type="ChEBI" id="CHEBI:58702"/>
        <dbReference type="ChEBI" id="CHEBI:64837"/>
        <dbReference type="EC" id="2.7.3.9"/>
    </reaction>
</comment>
<dbReference type="Gene3D" id="1.10.274.10">
    <property type="entry name" value="PtsI, HPr-binding domain"/>
    <property type="match status" value="1"/>
</dbReference>
<sequence>MSFSLHGIGVSGGIAIGYAHLTSNARIEVPQYMLDRKYIKEELARFDEAILATRAELETLRNHIPANAPAELSAFLDMHLMFLGDSMIAEEPKRLIRETQCNAEWALAQQMEALVARFEEIDDAYLRSRQEDVVQVVQRVLKALTGHPSHLPLDVDFGVERILVAHELSPADMVLFKNVHFAAFITDLGGATSHTAILARSMAMPSVMALHNARGLIRDHDLLIVDGRDGVVIVNPDESVLAEYRLRQNQWRIDTDKLKRLKTSKSSTLDGTPIELMANIELLGDVDAVKAAGAHGVGLFRSEFLFLNRSDLPSEDEQYESYKAVAEALDGKPVTIRTLDLGADKQAPWGHNVADNPALGLRAIRLCLAEPGLFQTQLRAILRASIHGQVRILIPMLVSFMELRQTLQRIDEAKDSLRRDGLKFDEGIPLGGMIEVPAAALSAGFFAEQLDFLSIGTNDLIQYTLAIDRADDSVSHLYDPLHPAVLNLIQYTLRAGAKAGKPVSVCGEMAGDPLLTRLLLGLGLRTFSMQPASLLQVKQQILKSHLEALTPMAQRLLKNTDPDKTALLLNRLNS</sequence>
<keyword evidence="13 17" id="KW-0479">Metal-binding</keyword>
<dbReference type="GO" id="GO:0005737">
    <property type="term" value="C:cytoplasm"/>
    <property type="evidence" value="ECO:0007669"/>
    <property type="project" value="UniProtKB-SubCell"/>
</dbReference>
<dbReference type="PANTHER" id="PTHR46244">
    <property type="entry name" value="PHOSPHOENOLPYRUVATE-PROTEIN PHOSPHOTRANSFERASE"/>
    <property type="match status" value="1"/>
</dbReference>
<protein>
    <recommendedName>
        <fullName evidence="7 17">Phosphoenolpyruvate-protein phosphotransferase</fullName>
        <ecNumber evidence="6 17">2.7.3.9</ecNumber>
    </recommendedName>
    <alternativeName>
        <fullName evidence="16 17">Phosphotransferase system, enzyme I</fullName>
    </alternativeName>
</protein>
<dbReference type="NCBIfam" id="TIGR01417">
    <property type="entry name" value="PTS_I_fam"/>
    <property type="match status" value="1"/>
</dbReference>
<dbReference type="InterPro" id="IPR018274">
    <property type="entry name" value="PEP_util_AS"/>
</dbReference>
<dbReference type="Pfam" id="PF05524">
    <property type="entry name" value="PEP-utilisers_N"/>
    <property type="match status" value="1"/>
</dbReference>
<evidence type="ECO:0000256" key="17">
    <source>
        <dbReference type="PIRNR" id="PIRNR000732"/>
    </source>
</evidence>
<evidence type="ECO:0000256" key="10">
    <source>
        <dbReference type="ARBA" id="ARBA00022597"/>
    </source>
</evidence>
<evidence type="ECO:0000256" key="7">
    <source>
        <dbReference type="ARBA" id="ARBA00016544"/>
    </source>
</evidence>
<feature type="binding site" evidence="19">
    <location>
        <position position="301"/>
    </location>
    <ligand>
        <name>phosphoenolpyruvate</name>
        <dbReference type="ChEBI" id="CHEBI:58702"/>
    </ligand>
</feature>
<dbReference type="GO" id="GO:0016301">
    <property type="term" value="F:kinase activity"/>
    <property type="evidence" value="ECO:0007669"/>
    <property type="project" value="UniProtKB-KW"/>
</dbReference>
<dbReference type="InterPro" id="IPR040442">
    <property type="entry name" value="Pyrv_kinase-like_dom_sf"/>
</dbReference>
<evidence type="ECO:0000256" key="12">
    <source>
        <dbReference type="ARBA" id="ARBA00022683"/>
    </source>
</evidence>
<dbReference type="PROSITE" id="PS00370">
    <property type="entry name" value="PEP_ENZYMES_PHOS_SITE"/>
    <property type="match status" value="1"/>
</dbReference>
<dbReference type="InterPro" id="IPR008279">
    <property type="entry name" value="PEP-util_enz_mobile_dom"/>
</dbReference>
<dbReference type="PROSITE" id="PS00742">
    <property type="entry name" value="PEP_ENZYMES_2"/>
    <property type="match status" value="1"/>
</dbReference>
<evidence type="ECO:0000256" key="14">
    <source>
        <dbReference type="ARBA" id="ARBA00022777"/>
    </source>
</evidence>
<dbReference type="Gene3D" id="3.20.20.60">
    <property type="entry name" value="Phosphoenolpyruvate-binding domains"/>
    <property type="match status" value="1"/>
</dbReference>
<evidence type="ECO:0000256" key="6">
    <source>
        <dbReference type="ARBA" id="ARBA00012232"/>
    </source>
</evidence>
<dbReference type="PRINTS" id="PR01736">
    <property type="entry name" value="PHPHTRNFRASE"/>
</dbReference>
<dbReference type="InterPro" id="IPR000121">
    <property type="entry name" value="PEP_util_C"/>
</dbReference>
<name>A0A106BR43_THIDE</name>
<keyword evidence="25" id="KW-1185">Reference proteome</keyword>
<feature type="binding site" evidence="19">
    <location>
        <begin position="458"/>
        <end position="459"/>
    </location>
    <ligand>
        <name>phosphoenolpyruvate</name>
        <dbReference type="ChEBI" id="CHEBI:58702"/>
    </ligand>
</feature>
<comment type="caution">
    <text evidence="24">The sequence shown here is derived from an EMBL/GenBank/DDBJ whole genome shotgun (WGS) entry which is preliminary data.</text>
</comment>
<dbReference type="InterPro" id="IPR036618">
    <property type="entry name" value="PtsI_HPr-bd_sf"/>
</dbReference>
<dbReference type="STRING" id="1123392.GCA_000376425_02048"/>
<dbReference type="GO" id="GO:0009401">
    <property type="term" value="P:phosphoenolpyruvate-dependent sugar phosphotransferase system"/>
    <property type="evidence" value="ECO:0007669"/>
    <property type="project" value="UniProtKB-KW"/>
</dbReference>
<dbReference type="RefSeq" id="WP_059754358.1">
    <property type="nucleotide sequence ID" value="NZ_LDUG01000019.1"/>
</dbReference>
<keyword evidence="11 17" id="KW-0808">Transferase</keyword>
<reference evidence="24 25" key="1">
    <citation type="journal article" date="2015" name="Appl. Environ. Microbiol.">
        <title>Aerobic and Anaerobic Thiosulfate Oxidation by a Cold-Adapted, Subglacial Chemoautotroph.</title>
        <authorList>
            <person name="Harrold Z.R."/>
            <person name="Skidmore M.L."/>
            <person name="Hamilton T.L."/>
            <person name="Desch L."/>
            <person name="Amada K."/>
            <person name="van Gelder W."/>
            <person name="Glover K."/>
            <person name="Roden E.E."/>
            <person name="Boyd E.S."/>
        </authorList>
    </citation>
    <scope>NUCLEOTIDE SEQUENCE [LARGE SCALE GENOMIC DNA]</scope>
    <source>
        <strain evidence="24 25">RG</strain>
    </source>
</reference>
<evidence type="ECO:0000259" key="23">
    <source>
        <dbReference type="Pfam" id="PF05524"/>
    </source>
</evidence>
<dbReference type="EMBL" id="LDUG01000019">
    <property type="protein sequence ID" value="KVW96823.1"/>
    <property type="molecule type" value="Genomic_DNA"/>
</dbReference>
<dbReference type="GO" id="GO:0008965">
    <property type="term" value="F:phosphoenolpyruvate-protein phosphotransferase activity"/>
    <property type="evidence" value="ECO:0007669"/>
    <property type="project" value="UniProtKB-EC"/>
</dbReference>
<comment type="subcellular location">
    <subcellularLocation>
        <location evidence="4 17">Cytoplasm</location>
    </subcellularLocation>
</comment>
<evidence type="ECO:0000259" key="21">
    <source>
        <dbReference type="Pfam" id="PF00391"/>
    </source>
</evidence>
<evidence type="ECO:0000256" key="8">
    <source>
        <dbReference type="ARBA" id="ARBA00022448"/>
    </source>
</evidence>
<organism evidence="24 25">
    <name type="scientific">Thiobacillus denitrificans</name>
    <dbReference type="NCBI Taxonomy" id="36861"/>
    <lineage>
        <taxon>Bacteria</taxon>
        <taxon>Pseudomonadati</taxon>
        <taxon>Pseudomonadota</taxon>
        <taxon>Betaproteobacteria</taxon>
        <taxon>Nitrosomonadales</taxon>
        <taxon>Thiobacillaceae</taxon>
        <taxon>Thiobacillus</taxon>
    </lineage>
</organism>
<evidence type="ECO:0000256" key="20">
    <source>
        <dbReference type="PIRSR" id="PIRSR000732-3"/>
    </source>
</evidence>
<dbReference type="AlphaFoldDB" id="A0A106BR43"/>
<feature type="binding site" evidence="20">
    <location>
        <position position="435"/>
    </location>
    <ligand>
        <name>Mg(2+)</name>
        <dbReference type="ChEBI" id="CHEBI:18420"/>
    </ligand>
</feature>
<evidence type="ECO:0000256" key="4">
    <source>
        <dbReference type="ARBA" id="ARBA00004496"/>
    </source>
</evidence>
<dbReference type="SUPFAM" id="SSF47831">
    <property type="entry name" value="Enzyme I of the PEP:sugar phosphotransferase system HPr-binding (sub)domain"/>
    <property type="match status" value="1"/>
</dbReference>
<keyword evidence="14 17" id="KW-0418">Kinase</keyword>
<dbReference type="InterPro" id="IPR023151">
    <property type="entry name" value="PEP_util_CS"/>
</dbReference>
<dbReference type="PIRSF" id="PIRSF000732">
    <property type="entry name" value="PTS_enzyme_I"/>
    <property type="match status" value="1"/>
</dbReference>
<feature type="domain" description="PEP-utilising enzyme C-terminal" evidence="22">
    <location>
        <begin position="257"/>
        <end position="544"/>
    </location>
</feature>
<keyword evidence="9 17" id="KW-0963">Cytoplasm</keyword>
<dbReference type="PANTHER" id="PTHR46244:SF3">
    <property type="entry name" value="PHOSPHOENOLPYRUVATE-PROTEIN PHOSPHOTRANSFERASE"/>
    <property type="match status" value="1"/>
</dbReference>
<dbReference type="PATRIC" id="fig|36861.3.peg.1030"/>
<evidence type="ECO:0000256" key="18">
    <source>
        <dbReference type="PIRSR" id="PIRSR000732-1"/>
    </source>
</evidence>
<feature type="domain" description="PEP-utilising enzyme mobile" evidence="21">
    <location>
        <begin position="161"/>
        <end position="230"/>
    </location>
</feature>
<evidence type="ECO:0000256" key="13">
    <source>
        <dbReference type="ARBA" id="ARBA00022723"/>
    </source>
</evidence>
<dbReference type="InterPro" id="IPR006318">
    <property type="entry name" value="PTS_EI-like"/>
</dbReference>
<evidence type="ECO:0000256" key="11">
    <source>
        <dbReference type="ARBA" id="ARBA00022679"/>
    </source>
</evidence>
<dbReference type="eggNOG" id="COG1080">
    <property type="taxonomic scope" value="Bacteria"/>
</dbReference>